<gene>
    <name evidence="7 9" type="primary">rplI</name>
    <name evidence="9" type="ORF">COU47_00160</name>
</gene>
<dbReference type="AlphaFoldDB" id="A0A2H0TE77"/>
<reference evidence="10" key="1">
    <citation type="submission" date="2017-09" db="EMBL/GenBank/DDBJ databases">
        <title>Depth-based differentiation of microbial function through sediment-hosted aquifers and enrichment of novel symbionts in the deep terrestrial subsurface.</title>
        <authorList>
            <person name="Probst A.J."/>
            <person name="Ladd B."/>
            <person name="Jarett J.K."/>
            <person name="Geller-Mcgrath D.E."/>
            <person name="Sieber C.M.K."/>
            <person name="Emerson J.B."/>
            <person name="Anantharaman K."/>
            <person name="Thomas B.C."/>
            <person name="Malmstrom R."/>
            <person name="Stieglmeier M."/>
            <person name="Klingl A."/>
            <person name="Woyke T."/>
            <person name="Ryan C.M."/>
            <person name="Banfield J.F."/>
        </authorList>
    </citation>
    <scope>NUCLEOTIDE SEQUENCE [LARGE SCALE GENOMIC DNA]</scope>
</reference>
<feature type="domain" description="Ribosomal protein L9" evidence="8">
    <location>
        <begin position="13"/>
        <end position="40"/>
    </location>
</feature>
<comment type="caution">
    <text evidence="9">The sequence shown here is derived from an EMBL/GenBank/DDBJ whole genome shotgun (WGS) entry which is preliminary data.</text>
</comment>
<evidence type="ECO:0000256" key="3">
    <source>
        <dbReference type="ARBA" id="ARBA00022884"/>
    </source>
</evidence>
<dbReference type="InterPro" id="IPR020594">
    <property type="entry name" value="Ribosomal_bL9_bac/chp"/>
</dbReference>
<dbReference type="NCBIfam" id="TIGR00158">
    <property type="entry name" value="L9"/>
    <property type="match status" value="1"/>
</dbReference>
<accession>A0A2H0TE77</accession>
<name>A0A2H0TE77_9BACT</name>
<dbReference type="InterPro" id="IPR036791">
    <property type="entry name" value="Ribosomal_bL9_C_sf"/>
</dbReference>
<dbReference type="InterPro" id="IPR036935">
    <property type="entry name" value="Ribosomal_bL9_N_sf"/>
</dbReference>
<dbReference type="HAMAP" id="MF_00503">
    <property type="entry name" value="Ribosomal_bL9"/>
    <property type="match status" value="1"/>
</dbReference>
<evidence type="ECO:0000256" key="1">
    <source>
        <dbReference type="ARBA" id="ARBA00010605"/>
    </source>
</evidence>
<dbReference type="Pfam" id="PF01281">
    <property type="entry name" value="Ribosomal_L9_N"/>
    <property type="match status" value="1"/>
</dbReference>
<dbReference type="Proteomes" id="UP000231503">
    <property type="component" value="Unassembled WGS sequence"/>
</dbReference>
<evidence type="ECO:0000256" key="4">
    <source>
        <dbReference type="ARBA" id="ARBA00022980"/>
    </source>
</evidence>
<protein>
    <recommendedName>
        <fullName evidence="6 7">Large ribosomal subunit protein bL9</fullName>
    </recommendedName>
</protein>
<dbReference type="GO" id="GO:0006412">
    <property type="term" value="P:translation"/>
    <property type="evidence" value="ECO:0007669"/>
    <property type="project" value="UniProtKB-UniRule"/>
</dbReference>
<evidence type="ECO:0000259" key="8">
    <source>
        <dbReference type="PROSITE" id="PS00651"/>
    </source>
</evidence>
<dbReference type="InterPro" id="IPR020070">
    <property type="entry name" value="Ribosomal_bL9_N"/>
</dbReference>
<dbReference type="GO" id="GO:0003735">
    <property type="term" value="F:structural constituent of ribosome"/>
    <property type="evidence" value="ECO:0007669"/>
    <property type="project" value="InterPro"/>
</dbReference>
<proteinExistence type="inferred from homology"/>
<comment type="similarity">
    <text evidence="1 7">Belongs to the bacterial ribosomal protein bL9 family.</text>
</comment>
<sequence>MKVIFLNEVPGVGHKNDVKEVKSGYARNFLLPKHLAVEATPNALKTLEQKKQEEAATLEKSTTLLKEALGEIAKASIEITAKTNDKGALFKKLHAKDIVDAISKAGFSAIAEEDILLEEPIKEEGKHMVRIQRGSAEATITVTVVSAKE</sequence>
<keyword evidence="3 7" id="KW-0694">RNA-binding</keyword>
<dbReference type="SUPFAM" id="SSF55653">
    <property type="entry name" value="Ribosomal protein L9 C-domain"/>
    <property type="match status" value="1"/>
</dbReference>
<dbReference type="EMBL" id="PFCO01000001">
    <property type="protein sequence ID" value="PIR69840.1"/>
    <property type="molecule type" value="Genomic_DNA"/>
</dbReference>
<evidence type="ECO:0000256" key="2">
    <source>
        <dbReference type="ARBA" id="ARBA00022730"/>
    </source>
</evidence>
<organism evidence="9 10">
    <name type="scientific">Candidatus Niyogibacteria bacterium CG10_big_fil_rev_8_21_14_0_10_46_36</name>
    <dbReference type="NCBI Taxonomy" id="1974726"/>
    <lineage>
        <taxon>Bacteria</taxon>
        <taxon>Candidatus Niyogiibacteriota</taxon>
    </lineage>
</organism>
<dbReference type="InterPro" id="IPR000244">
    <property type="entry name" value="Ribosomal_bL9"/>
</dbReference>
<evidence type="ECO:0000256" key="5">
    <source>
        <dbReference type="ARBA" id="ARBA00023274"/>
    </source>
</evidence>
<dbReference type="PROSITE" id="PS00651">
    <property type="entry name" value="RIBOSOMAL_L9"/>
    <property type="match status" value="1"/>
</dbReference>
<evidence type="ECO:0000313" key="9">
    <source>
        <dbReference type="EMBL" id="PIR69840.1"/>
    </source>
</evidence>
<keyword evidence="5 7" id="KW-0687">Ribonucleoprotein</keyword>
<dbReference type="Pfam" id="PF03948">
    <property type="entry name" value="Ribosomal_L9_C"/>
    <property type="match status" value="1"/>
</dbReference>
<dbReference type="Gene3D" id="3.10.430.100">
    <property type="entry name" value="Ribosomal protein L9, C-terminal domain"/>
    <property type="match status" value="1"/>
</dbReference>
<comment type="function">
    <text evidence="7">Binds to the 23S rRNA.</text>
</comment>
<dbReference type="GO" id="GO:1990904">
    <property type="term" value="C:ribonucleoprotein complex"/>
    <property type="evidence" value="ECO:0007669"/>
    <property type="project" value="UniProtKB-KW"/>
</dbReference>
<keyword evidence="2 7" id="KW-0699">rRNA-binding</keyword>
<dbReference type="Gene3D" id="3.40.5.10">
    <property type="entry name" value="Ribosomal protein L9, N-terminal domain"/>
    <property type="match status" value="1"/>
</dbReference>
<keyword evidence="4 7" id="KW-0689">Ribosomal protein</keyword>
<dbReference type="GO" id="GO:0005840">
    <property type="term" value="C:ribosome"/>
    <property type="evidence" value="ECO:0007669"/>
    <property type="project" value="UniProtKB-KW"/>
</dbReference>
<dbReference type="SUPFAM" id="SSF55658">
    <property type="entry name" value="L9 N-domain-like"/>
    <property type="match status" value="1"/>
</dbReference>
<evidence type="ECO:0000256" key="6">
    <source>
        <dbReference type="ARBA" id="ARBA00035292"/>
    </source>
</evidence>
<evidence type="ECO:0000313" key="10">
    <source>
        <dbReference type="Proteomes" id="UP000231503"/>
    </source>
</evidence>
<evidence type="ECO:0000256" key="7">
    <source>
        <dbReference type="HAMAP-Rule" id="MF_00503"/>
    </source>
</evidence>
<dbReference type="GO" id="GO:0019843">
    <property type="term" value="F:rRNA binding"/>
    <property type="evidence" value="ECO:0007669"/>
    <property type="project" value="UniProtKB-UniRule"/>
</dbReference>
<dbReference type="InterPro" id="IPR009027">
    <property type="entry name" value="Ribosomal_bL9/RNase_H1_N"/>
</dbReference>
<dbReference type="PANTHER" id="PTHR21368">
    <property type="entry name" value="50S RIBOSOMAL PROTEIN L9"/>
    <property type="match status" value="1"/>
</dbReference>
<dbReference type="InterPro" id="IPR020069">
    <property type="entry name" value="Ribosomal_bL9_C"/>
</dbReference>